<dbReference type="PANTHER" id="PTHR32309">
    <property type="entry name" value="TYROSINE-PROTEIN KINASE"/>
    <property type="match status" value="1"/>
</dbReference>
<evidence type="ECO:0000256" key="3">
    <source>
        <dbReference type="ARBA" id="ARBA00022692"/>
    </source>
</evidence>
<reference evidence="11 12" key="1">
    <citation type="journal article" date="2008" name="J. Bacteriol.">
        <title>Insights into plant cell wall degradation from the genome sequence of the soil bacterium Cellvibrio japonicus.</title>
        <authorList>
            <person name="Deboy R.T."/>
            <person name="Mongodin E.F."/>
            <person name="Fouts D.E."/>
            <person name="Tailford L.E."/>
            <person name="Khouri H."/>
            <person name="Emerson J.B."/>
            <person name="Mohamoud Y."/>
            <person name="Watkins K."/>
            <person name="Henrissat B."/>
            <person name="Gilbert H.J."/>
            <person name="Nelson K.E."/>
        </authorList>
    </citation>
    <scope>NUCLEOTIDE SEQUENCE [LARGE SCALE GENOMIC DNA]</scope>
    <source>
        <strain evidence="11 12">Ueda107</strain>
    </source>
</reference>
<dbReference type="InterPro" id="IPR032807">
    <property type="entry name" value="GNVR"/>
</dbReference>
<feature type="transmembrane region" description="Helical" evidence="8">
    <location>
        <begin position="394"/>
        <end position="415"/>
    </location>
</feature>
<evidence type="ECO:0000256" key="6">
    <source>
        <dbReference type="SAM" id="Coils"/>
    </source>
</evidence>
<keyword evidence="12" id="KW-1185">Reference proteome</keyword>
<accession>B3PJL7</accession>
<feature type="transmembrane region" description="Helical" evidence="8">
    <location>
        <begin position="12"/>
        <end position="34"/>
    </location>
</feature>
<name>B3PJL7_CELJU</name>
<keyword evidence="5 8" id="KW-0472">Membrane</keyword>
<evidence type="ECO:0000259" key="9">
    <source>
        <dbReference type="Pfam" id="PF02706"/>
    </source>
</evidence>
<dbReference type="InterPro" id="IPR050445">
    <property type="entry name" value="Bact_polysacc_biosynth/exp"/>
</dbReference>
<organism evidence="11 12">
    <name type="scientific">Cellvibrio japonicus (strain Ueda107)</name>
    <name type="common">Pseudomonas fluorescens subsp. cellulosa</name>
    <dbReference type="NCBI Taxonomy" id="498211"/>
    <lineage>
        <taxon>Bacteria</taxon>
        <taxon>Pseudomonadati</taxon>
        <taxon>Pseudomonadota</taxon>
        <taxon>Gammaproteobacteria</taxon>
        <taxon>Cellvibrionales</taxon>
        <taxon>Cellvibrionaceae</taxon>
        <taxon>Cellvibrio</taxon>
    </lineage>
</organism>
<dbReference type="RefSeq" id="WP_012486302.1">
    <property type="nucleotide sequence ID" value="NC_010995.1"/>
</dbReference>
<dbReference type="KEGG" id="cja:CJA_0623"/>
<feature type="region of interest" description="Disordered" evidence="7">
    <location>
        <begin position="228"/>
        <end position="248"/>
    </location>
</feature>
<dbReference type="Pfam" id="PF02706">
    <property type="entry name" value="Wzz"/>
    <property type="match status" value="1"/>
</dbReference>
<feature type="domain" description="Tyrosine-protein kinase G-rich" evidence="10">
    <location>
        <begin position="344"/>
        <end position="414"/>
    </location>
</feature>
<proteinExistence type="predicted"/>
<dbReference type="AlphaFoldDB" id="B3PJL7"/>
<dbReference type="eggNOG" id="COG3206">
    <property type="taxonomic scope" value="Bacteria"/>
</dbReference>
<dbReference type="OrthoDB" id="9775724at2"/>
<dbReference type="HOGENOM" id="CLU_009912_5_3_6"/>
<evidence type="ECO:0000256" key="7">
    <source>
        <dbReference type="SAM" id="MobiDB-lite"/>
    </source>
</evidence>
<keyword evidence="2" id="KW-1003">Cell membrane</keyword>
<evidence type="ECO:0000313" key="11">
    <source>
        <dbReference type="EMBL" id="ACE83162.1"/>
    </source>
</evidence>
<feature type="compositionally biased region" description="Polar residues" evidence="7">
    <location>
        <begin position="231"/>
        <end position="246"/>
    </location>
</feature>
<dbReference type="GO" id="GO:0005886">
    <property type="term" value="C:plasma membrane"/>
    <property type="evidence" value="ECO:0007669"/>
    <property type="project" value="UniProtKB-SubCell"/>
</dbReference>
<dbReference type="PANTHER" id="PTHR32309:SF13">
    <property type="entry name" value="FERRIC ENTEROBACTIN TRANSPORT PROTEIN FEPE"/>
    <property type="match status" value="1"/>
</dbReference>
<gene>
    <name evidence="11" type="ordered locus">CJA_0623</name>
</gene>
<dbReference type="STRING" id="498211.CJA_0623"/>
<comment type="subcellular location">
    <subcellularLocation>
        <location evidence="1">Cell membrane</location>
        <topology evidence="1">Multi-pass membrane protein</topology>
    </subcellularLocation>
</comment>
<keyword evidence="4 8" id="KW-1133">Transmembrane helix</keyword>
<keyword evidence="3 8" id="KW-0812">Transmembrane</keyword>
<evidence type="ECO:0000313" key="12">
    <source>
        <dbReference type="Proteomes" id="UP000001036"/>
    </source>
</evidence>
<dbReference type="Pfam" id="PF13807">
    <property type="entry name" value="GNVR"/>
    <property type="match status" value="1"/>
</dbReference>
<keyword evidence="6" id="KW-0175">Coiled coil</keyword>
<dbReference type="InterPro" id="IPR003856">
    <property type="entry name" value="LPS_length_determ_N"/>
</dbReference>
<dbReference type="EMBL" id="CP000934">
    <property type="protein sequence ID" value="ACE83162.1"/>
    <property type="molecule type" value="Genomic_DNA"/>
</dbReference>
<dbReference type="GO" id="GO:0004713">
    <property type="term" value="F:protein tyrosine kinase activity"/>
    <property type="evidence" value="ECO:0007669"/>
    <property type="project" value="TreeGrafter"/>
</dbReference>
<evidence type="ECO:0000256" key="1">
    <source>
        <dbReference type="ARBA" id="ARBA00004651"/>
    </source>
</evidence>
<evidence type="ECO:0000259" key="10">
    <source>
        <dbReference type="Pfam" id="PF13807"/>
    </source>
</evidence>
<evidence type="ECO:0000256" key="2">
    <source>
        <dbReference type="ARBA" id="ARBA00022475"/>
    </source>
</evidence>
<feature type="domain" description="Polysaccharide chain length determinant N-terminal" evidence="9">
    <location>
        <begin position="2"/>
        <end position="89"/>
    </location>
</feature>
<evidence type="ECO:0000256" key="4">
    <source>
        <dbReference type="ARBA" id="ARBA00022989"/>
    </source>
</evidence>
<dbReference type="Proteomes" id="UP000001036">
    <property type="component" value="Chromosome"/>
</dbReference>
<evidence type="ECO:0000256" key="8">
    <source>
        <dbReference type="SAM" id="Phobius"/>
    </source>
</evidence>
<feature type="coiled-coil region" evidence="6">
    <location>
        <begin position="253"/>
        <end position="354"/>
    </location>
</feature>
<protein>
    <submittedName>
        <fullName evidence="11">Putative chain length determinant protein EpsF</fullName>
    </submittedName>
</protein>
<sequence>MSLTTLLYILLARWRVIAGISLGALLLALAYILVTPRTYTSTTELLVDSKAQDPISGQLLSGRTNAAYLATQADIVRSRKVAAKVIDQLSLHQEPGLIKAAGGAPSRPWLMGFVREGLVVNPRRDTSILAISFISQDPQLAAKLADGFAQAYIQTNLELRIEPARQISEWYDQQLTALRAALMEKQNALASYQEEHGIVDNERVDLESAKLAALSSLLTSIQNERLDSESRSTQLSAATRNANSAQALDDPQVQRISTQLVQAQARLAELGSQVGNNHPQYRQAQAEVDTLKRQLNRTLELVNTSLRSSVALSQTREEQLKTELAAQKEQLLQLNRIRNQRNLLRQEVDSAQAAYDAALTRATQTRLESQISQTDIALLNAANLPSRPTAPKTAITLVLALVAGLMLGTGLALCLEWFDRRLRTGDDLTNGLGLPILARLPDDGFGKAGP</sequence>
<evidence type="ECO:0000256" key="5">
    <source>
        <dbReference type="ARBA" id="ARBA00023136"/>
    </source>
</evidence>